<dbReference type="SUPFAM" id="SSF46689">
    <property type="entry name" value="Homeodomain-like"/>
    <property type="match status" value="1"/>
</dbReference>
<name>D5L2K5_9VIRU</name>
<protein>
    <submittedName>
        <fullName evidence="1">Regulatory protein</fullName>
    </submittedName>
</protein>
<accession>D5L2K5</accession>
<organism evidence="1">
    <name type="scientific">uncultured virus</name>
    <dbReference type="NCBI Taxonomy" id="340016"/>
    <lineage>
        <taxon>Viruses</taxon>
        <taxon>environmental samples</taxon>
    </lineage>
</organism>
<proteinExistence type="predicted"/>
<dbReference type="CDD" id="cd00093">
    <property type="entry name" value="HTH_XRE"/>
    <property type="match status" value="1"/>
</dbReference>
<sequence>MTDAEPRYRDEEWLREQYLERGQTMREIADMCGCSQTTVSKWINRHGIETRSGSDYWGWGRLGVRIS</sequence>
<dbReference type="Pfam" id="PF13384">
    <property type="entry name" value="HTH_23"/>
    <property type="match status" value="1"/>
</dbReference>
<evidence type="ECO:0000313" key="1">
    <source>
        <dbReference type="EMBL" id="ADE29264.1"/>
    </source>
</evidence>
<dbReference type="EMBL" id="GU735292">
    <property type="protein sequence ID" value="ADE29264.1"/>
    <property type="molecule type" value="Genomic_DNA"/>
</dbReference>
<dbReference type="Gene3D" id="1.10.10.60">
    <property type="entry name" value="Homeodomain-like"/>
    <property type="match status" value="1"/>
</dbReference>
<dbReference type="InterPro" id="IPR001387">
    <property type="entry name" value="Cro/C1-type_HTH"/>
</dbReference>
<reference evidence="1" key="1">
    <citation type="journal article" date="2010" name="Environ. Microbiol.">
        <title>The metavirome of a hypersaline environment.</title>
        <authorList>
            <person name="Santos F."/>
            <person name="Yarza P."/>
            <person name="Parro V."/>
            <person name="Briones C."/>
            <person name="Anton J."/>
        </authorList>
    </citation>
    <scope>NUCLEOTIDE SEQUENCE</scope>
</reference>
<dbReference type="InterPro" id="IPR009057">
    <property type="entry name" value="Homeodomain-like_sf"/>
</dbReference>